<dbReference type="PANTHER" id="PTHR37685:SF1">
    <property type="entry name" value="GEO11136P1-RELATED"/>
    <property type="match status" value="1"/>
</dbReference>
<proteinExistence type="predicted"/>
<sequence length="760" mass="84208">MASTYLDKSLSSPPLFDPKIKRRFDAFTSGLLNSASGRSTYLSCWAPKRCGTEFNPINMKILAVVLLVAIAAGVYSNEEQGANMLNYDEQSMEKSDQLASRSSYGWGVVGDDDRLISSTYHEAYDLPYLINEQELTYRGNQYTNISSIRVSSNYGNTTQVVLLDGGLNENYVTLGLRSPRSAGFGCRIDIFATMKILAVVLLVAIAAGVYSNEEQGANMLNYDEQSMKESDQLASRSSYGWGVVGDDDRLISRSQKPKISGLRLSDRHLRNCKLTYHEAYDLPYLINEQELTYRGNQYTNISSIRVSSNYGNTTQVVLLDGGLNENYVTLGLRSPRSAGFGYRIDIFATMKNFAVVLLVAIAAGVYSNEEQGANMLNYDEQSMEESDQLASRSSYGWGVVGDDERLISSTYHEAYDLPYLINEQEVTYRGNQYTNISSIRVSSNYGNTTQVVLLDGGLNENYVTLGLRSPRSGGFGCRIDIFATMKIFAVVLLVAIAAGVYSNEEQGANMLNYDQQSMEVSDQLSSRSSYGWGVVGDDDRLISSTYHEAYDLPYLINEQELTYRGNQYTNISSIRVSSNYGNTTQVVLLDGGLNENYVTLGLRSPRSAGFGCRIDIFATMKIFAVVLLVAIAAGVYSNEEQGANMLNYDEQSMEKSDQLASRSSYGWGVVGDDDRLISSTYHETYDLPYLINEQELTYRGNQYTNISSIRVSSNYGNTTQVVLLDGGLNENYVTLGLRSPRSGGFGCRIDIFATVNCHNN</sequence>
<dbReference type="AlphaFoldDB" id="A0A835GAL6"/>
<reference evidence="2" key="1">
    <citation type="submission" date="2020-08" db="EMBL/GenBank/DDBJ databases">
        <title>Spodoptera exigua strain:BAW_Kor-Di-RS1 Genome sequencing and assembly.</title>
        <authorList>
            <person name="Kim J."/>
            <person name="Nam H.Y."/>
            <person name="Kwon M."/>
            <person name="Choi J.H."/>
            <person name="Cho S.R."/>
            <person name="Kim G.-H."/>
        </authorList>
    </citation>
    <scope>NUCLEOTIDE SEQUENCE</scope>
    <source>
        <strain evidence="2">BAW_Kor-Di-RS1</strain>
        <tissue evidence="2">Whole-body</tissue>
    </source>
</reference>
<dbReference type="Proteomes" id="UP000648187">
    <property type="component" value="Unassembled WGS sequence"/>
</dbReference>
<keyword evidence="1" id="KW-1133">Transmembrane helix</keyword>
<dbReference type="InterPro" id="IPR031734">
    <property type="entry name" value="MBF2"/>
</dbReference>
<dbReference type="PANTHER" id="PTHR37685">
    <property type="entry name" value="GEO11136P1-RELATED"/>
    <property type="match status" value="1"/>
</dbReference>
<evidence type="ECO:0000256" key="1">
    <source>
        <dbReference type="SAM" id="Phobius"/>
    </source>
</evidence>
<dbReference type="EMBL" id="JACKWZ010000220">
    <property type="protein sequence ID" value="KAF9411573.1"/>
    <property type="molecule type" value="Genomic_DNA"/>
</dbReference>
<feature type="transmembrane region" description="Helical" evidence="1">
    <location>
        <begin position="190"/>
        <end position="210"/>
    </location>
</feature>
<feature type="transmembrane region" description="Helical" evidence="1">
    <location>
        <begin position="481"/>
        <end position="501"/>
    </location>
</feature>
<name>A0A835GAL6_SPOEX</name>
<keyword evidence="1" id="KW-0472">Membrane</keyword>
<protein>
    <submittedName>
        <fullName evidence="2">Uncharacterized protein</fullName>
    </submittedName>
</protein>
<accession>A0A835GAL6</accession>
<dbReference type="Pfam" id="PF15868">
    <property type="entry name" value="MBF2"/>
    <property type="match status" value="5"/>
</dbReference>
<evidence type="ECO:0000313" key="2">
    <source>
        <dbReference type="EMBL" id="KAF9411573.1"/>
    </source>
</evidence>
<evidence type="ECO:0000313" key="3">
    <source>
        <dbReference type="Proteomes" id="UP000648187"/>
    </source>
</evidence>
<comment type="caution">
    <text evidence="2">The sequence shown here is derived from an EMBL/GenBank/DDBJ whole genome shotgun (WGS) entry which is preliminary data.</text>
</comment>
<keyword evidence="3" id="KW-1185">Reference proteome</keyword>
<organism evidence="2 3">
    <name type="scientific">Spodoptera exigua</name>
    <name type="common">Beet armyworm</name>
    <name type="synonym">Noctua fulgens</name>
    <dbReference type="NCBI Taxonomy" id="7107"/>
    <lineage>
        <taxon>Eukaryota</taxon>
        <taxon>Metazoa</taxon>
        <taxon>Ecdysozoa</taxon>
        <taxon>Arthropoda</taxon>
        <taxon>Hexapoda</taxon>
        <taxon>Insecta</taxon>
        <taxon>Pterygota</taxon>
        <taxon>Neoptera</taxon>
        <taxon>Endopterygota</taxon>
        <taxon>Lepidoptera</taxon>
        <taxon>Glossata</taxon>
        <taxon>Ditrysia</taxon>
        <taxon>Noctuoidea</taxon>
        <taxon>Noctuidae</taxon>
        <taxon>Amphipyrinae</taxon>
        <taxon>Spodoptera</taxon>
    </lineage>
</organism>
<keyword evidence="1" id="KW-0812">Transmembrane</keyword>
<gene>
    <name evidence="2" type="ORF">HW555_009645</name>
</gene>
<feature type="transmembrane region" description="Helical" evidence="1">
    <location>
        <begin position="616"/>
        <end position="636"/>
    </location>
</feature>